<keyword evidence="1" id="KW-0472">Membrane</keyword>
<feature type="transmembrane region" description="Helical" evidence="1">
    <location>
        <begin position="55"/>
        <end position="74"/>
    </location>
</feature>
<evidence type="ECO:0000313" key="2">
    <source>
        <dbReference type="EMBL" id="MBG6136423.1"/>
    </source>
</evidence>
<accession>A0A8J7GQU0</accession>
<dbReference type="Proteomes" id="UP000622552">
    <property type="component" value="Unassembled WGS sequence"/>
</dbReference>
<protein>
    <submittedName>
        <fullName evidence="2">Uncharacterized protein</fullName>
    </submittedName>
</protein>
<comment type="caution">
    <text evidence="2">The sequence shown here is derived from an EMBL/GenBank/DDBJ whole genome shotgun (WGS) entry which is preliminary data.</text>
</comment>
<keyword evidence="3" id="KW-1185">Reference proteome</keyword>
<dbReference type="EMBL" id="JADOUF010000001">
    <property type="protein sequence ID" value="MBG6136423.1"/>
    <property type="molecule type" value="Genomic_DNA"/>
</dbReference>
<organism evidence="2 3">
    <name type="scientific">Longispora fulva</name>
    <dbReference type="NCBI Taxonomy" id="619741"/>
    <lineage>
        <taxon>Bacteria</taxon>
        <taxon>Bacillati</taxon>
        <taxon>Actinomycetota</taxon>
        <taxon>Actinomycetes</taxon>
        <taxon>Micromonosporales</taxon>
        <taxon>Micromonosporaceae</taxon>
        <taxon>Longispora</taxon>
    </lineage>
</organism>
<reference evidence="2" key="1">
    <citation type="submission" date="2020-11" db="EMBL/GenBank/DDBJ databases">
        <title>Sequencing the genomes of 1000 actinobacteria strains.</title>
        <authorList>
            <person name="Klenk H.-P."/>
        </authorList>
    </citation>
    <scope>NUCLEOTIDE SEQUENCE</scope>
    <source>
        <strain evidence="2">DSM 45356</strain>
    </source>
</reference>
<keyword evidence="1" id="KW-0812">Transmembrane</keyword>
<evidence type="ECO:0000313" key="3">
    <source>
        <dbReference type="Proteomes" id="UP000622552"/>
    </source>
</evidence>
<feature type="transmembrane region" description="Helical" evidence="1">
    <location>
        <begin position="105"/>
        <end position="129"/>
    </location>
</feature>
<sequence>MMSIPSGRALSFRQASGFLLVAVASVLVWYAWLGWDTEYQVNAVTNETSGPYETWQVIGCVLSLLVLLVGAVLVGLAPLTASAALTLAFTSAWTAQAASTDDTGLFAVGTVMILFGLGASSTVTSLATARLRRRFAR</sequence>
<keyword evidence="1" id="KW-1133">Transmembrane helix</keyword>
<feature type="transmembrane region" description="Helical" evidence="1">
    <location>
        <begin position="12"/>
        <end position="35"/>
    </location>
</feature>
<proteinExistence type="predicted"/>
<gene>
    <name evidence="2" type="ORF">IW245_002617</name>
</gene>
<dbReference type="AlphaFoldDB" id="A0A8J7GQU0"/>
<evidence type="ECO:0000256" key="1">
    <source>
        <dbReference type="SAM" id="Phobius"/>
    </source>
</evidence>
<name>A0A8J7GQU0_9ACTN</name>